<keyword evidence="3" id="KW-1185">Reference proteome</keyword>
<organism evidence="2 3">
    <name type="scientific">Ginsengibacter hankyongi</name>
    <dbReference type="NCBI Taxonomy" id="2607284"/>
    <lineage>
        <taxon>Bacteria</taxon>
        <taxon>Pseudomonadati</taxon>
        <taxon>Bacteroidota</taxon>
        <taxon>Chitinophagia</taxon>
        <taxon>Chitinophagales</taxon>
        <taxon>Chitinophagaceae</taxon>
        <taxon>Ginsengibacter</taxon>
    </lineage>
</organism>
<evidence type="ECO:0000313" key="3">
    <source>
        <dbReference type="Proteomes" id="UP000326903"/>
    </source>
</evidence>
<comment type="caution">
    <text evidence="2">The sequence shown here is derived from an EMBL/GenBank/DDBJ whole genome shotgun (WGS) entry which is preliminary data.</text>
</comment>
<keyword evidence="1" id="KW-0732">Signal</keyword>
<protein>
    <recommendedName>
        <fullName evidence="4">YD repeat-containing protein</fullName>
    </recommendedName>
</protein>
<dbReference type="RefSeq" id="WP_150414181.1">
    <property type="nucleotide sequence ID" value="NZ_VYQF01000001.1"/>
</dbReference>
<feature type="chain" id="PRO_5023806448" description="YD repeat-containing protein" evidence="1">
    <location>
        <begin position="21"/>
        <end position="1272"/>
    </location>
</feature>
<dbReference type="Proteomes" id="UP000326903">
    <property type="component" value="Unassembled WGS sequence"/>
</dbReference>
<sequence>MRKFLSIILISSICCSISYGQNVPNLANESVLSSNSGMSSELSSVPVNIFTGVPQIGVPIYSYSSPRNGLSLNISLDYYAGGVQVAQSAGTVGVGWYLNAGGSIVRTVRGAPDDMPTSGYLYAAAIPTDYRSNGDKYFFDSLDAQQDIFQFNFNGRSGKFFMGKNGQIVVVPNSKLKVIPTFGAGGLAQRIVAFRIITEDGTKYDFNNAESATITTQAADSTLFRSAYSGKAYFSSWYLGQIIAPFNTDTIKINYTTQANNYSFAYPEMTFVKNPDTTRIKTIMPAGLNSSTDLRISSVIFPEKTSISFTYNLSNLVTKIKISDSIFRSGFLLNYLTNYYDPYSHSNIAIRPQLTSVVPYTATRRNFGYSFSYYGFLGSSIVNGLIEKSSDYWGFFNDASEIPRSNNFPSVNGYPWSSDRNPDSASAINSSLQSVTLPTGGTITYDYELNDHYPYIKTPYNVSISPTTAYSGTISLNQVFNTKQQLTFILDSTVSRTGSIPVSGTGNLIVYIKNTAGTLTYATDTISLYNLFYEGIATFSFNVPNGSYQLNIPAVTGTTITGSFPVNIKWENKTYDNTHISNFAGGIRVKKITKRDGPIDPNPVIEQYKYINTDGTSSGFLGDLPSYFYYYLESVNFGGLTTTSYTVVSGEPVNTMDYAQGSPVGYSRVEVYKGTTTHNLGKTVYEFTNLQDVNSGVFTEAFPYVPQDLRDYGIGLPKKVSVYDSTGSLIKRTVNNYVFDSSFYRNSNFKSLKLGNTYTYVNGDPNNTATPRTRTYIGQEYYPVTGHAYLASSYDTLFQPNGSQNTSYVNYYYDTNYNVIKSVRSYDRTRGLQLENRLYYPYNYTISGPIKTFRDSSIITPVISSESWITGDANPRIIAGSITDYQSTAGYLKPLATYALQSNAPVSQSTIGTFNPAVLNRNTTYFVKQANFVSYDNKGNLQQAQNALSGINNSVIMDYNKQFPVAKVSNAAYNDIAYTSFESDGTGNWTITGTARDSLNAMTGKKSYNLSSGNITKSGLTSTTYYLLTVWAKSGTTVNVNSSPLSTVIASQQGWNFYSTTLSGITSVTVSGSGSIDELRLHPKDANMVTTTYEPMVGVTSTTDANNTITYNEYDNLNRIKLVRDKDKNILKKYDYSDSNMVISQGPIWTLVNYQCDGLVDGLVDSTFQDTNIYSDTYNSSFTNHGTDYCRCYVPVAHPDYQLISSICTVADQICYTYSAYIKIINPDNTYYWTWKSVYHYHWIANNSNSADFTEYNPSHGHSLGCSTYIPF</sequence>
<dbReference type="EMBL" id="VYQF01000001">
    <property type="protein sequence ID" value="KAA9042052.1"/>
    <property type="molecule type" value="Genomic_DNA"/>
</dbReference>
<reference evidence="2 3" key="1">
    <citation type="submission" date="2019-09" db="EMBL/GenBank/DDBJ databases">
        <title>Draft genome sequence of Ginsengibacter sp. BR5-29.</title>
        <authorList>
            <person name="Im W.-T."/>
        </authorList>
    </citation>
    <scope>NUCLEOTIDE SEQUENCE [LARGE SCALE GENOMIC DNA]</scope>
    <source>
        <strain evidence="2 3">BR5-29</strain>
    </source>
</reference>
<feature type="signal peptide" evidence="1">
    <location>
        <begin position="1"/>
        <end position="20"/>
    </location>
</feature>
<accession>A0A5J5IR62</accession>
<evidence type="ECO:0000313" key="2">
    <source>
        <dbReference type="EMBL" id="KAA9042052.1"/>
    </source>
</evidence>
<gene>
    <name evidence="2" type="ORF">FW778_08555</name>
</gene>
<proteinExistence type="predicted"/>
<evidence type="ECO:0000256" key="1">
    <source>
        <dbReference type="SAM" id="SignalP"/>
    </source>
</evidence>
<dbReference type="AlphaFoldDB" id="A0A5J5IR62"/>
<evidence type="ECO:0008006" key="4">
    <source>
        <dbReference type="Google" id="ProtNLM"/>
    </source>
</evidence>
<name>A0A5J5IR62_9BACT</name>